<organism evidence="1 2">
    <name type="scientific">Candidatus Jettenia ecosi</name>
    <dbReference type="NCBI Taxonomy" id="2494326"/>
    <lineage>
        <taxon>Bacteria</taxon>
        <taxon>Pseudomonadati</taxon>
        <taxon>Planctomycetota</taxon>
        <taxon>Candidatus Brocadiia</taxon>
        <taxon>Candidatus Brocadiales</taxon>
        <taxon>Candidatus Brocadiaceae</taxon>
        <taxon>Candidatus Jettenia</taxon>
    </lineage>
</organism>
<proteinExistence type="predicted"/>
<protein>
    <submittedName>
        <fullName evidence="1">Uncharacterized protein</fullName>
    </submittedName>
</protein>
<evidence type="ECO:0000313" key="1">
    <source>
        <dbReference type="EMBL" id="TLD42084.1"/>
    </source>
</evidence>
<dbReference type="AlphaFoldDB" id="A0A533QBJ4"/>
<sequence>MNDNSKQISNSASTGGLGPHFENRVQTVFSILMLAGGFSPCLPTWPIVKIKFQGKYQDFETDDLIVYCKEPNTGKQAKLIGQIKHSVKITKGNEKFGEAMQAAWQDFNNAKVFSAASKDAIVLICGPLSAMDTNSVRPLLEQAKYSENAEDFIKRIERAIFTSNEQRKKLDVFRSHLQKANNNIELTDEELWRFLKSFHLLIYDLDTKGVTLSLLHTLIEQYSCNNANALWTQIYEHVQWVSENAGYITISSIPEEISSAFKRVPIEVIPADFVKDTTKIIIKDWNYHPNAPELAITSIIGSWNENIAPDKAIISQLAKEEYSNWIFKLRDVLQQPESPLALKNGIWSVKDRQILWQTLGTRIFDDNLDIFKKCVVTVLTERDPKFELPKEDRFAASMYGKVLKYSNQLRKGLAESLSLLGCYPTVLTNCSFKKAESVAALAVREIFNDADWILWASLGNLLPLIAEAAPGEFLKAVEDTLQQRPCPFDNIFAQEGSGVAGWNYLTGLLWALETLAWEETFLIRVSVIFGELANRDPGGNWTNRPSNSLRTILLPWHPQTIATIEKRKIVVQTLEKEFPDVAWKLLLSLLPNQHQMSAGTHKPVWRNSIPKEWTGKVSNKEYWEQVSFYAAFAVEKAKDNVDRLNALIRNLDNLSKPAFDTLLTYLSSDFITEKPEDTRVCLWTGLIEFTAKHKRLSDTEWALDSSLIAIIDEVASKLEPRNLLNLYARLFNGRGLNLYKKNGDWQEQQKQVEERRQQALKLILDYGGIDAVISFLNRVDSPSNVGNSLGGIADALIDAKILPTYLDSNEKRLQPFTGAYVWSRYCHNGWDWVDNTIAKNWSKSQIACFHTFLPFTLDTWQRVSSILSDSESLYWKQTGINPYQSDCELNFAIDKLIKYGRPHAAIDCIYKGIHDKKPLDTPTIVNALISAISSQEPSQSMDTYHITEIIKALQDNNTTTSDDLFRVEWAYLPLLDGHYDATPKYLENRLATDSTFFCEVIRLVYRSKHTPKTEQEPTEQEKTIATNAWRLLHEWRTPPGIQANGYFDGIHFEKWLKETWNVCNETGHLEVALSHIGKVLLYCPADPCGLWINKAAAEVLNRKDAEKMRDGLCLAIFNSRGVHAVDPTGKPEKELAQKYRQQANETENVGFHRLAASLRGLADSYDREANRIIDEYNFEGEA</sequence>
<reference evidence="1 2" key="1">
    <citation type="submission" date="2019-04" db="EMBL/GenBank/DDBJ databases">
        <title>Genome of a novel bacterium Candidatus Jettenia ecosi reconstructed from metagenome of an anammox bioreactor.</title>
        <authorList>
            <person name="Mardanov A.V."/>
            <person name="Beletsky A.V."/>
            <person name="Ravin N.V."/>
            <person name="Botchkova E.A."/>
            <person name="Litti Y.V."/>
            <person name="Nozhevnikova A.N."/>
        </authorList>
    </citation>
    <scope>NUCLEOTIDE SEQUENCE [LARGE SCALE GENOMIC DNA]</scope>
    <source>
        <strain evidence="1">J2</strain>
    </source>
</reference>
<accession>A0A533QBJ4</accession>
<dbReference type="Proteomes" id="UP000319783">
    <property type="component" value="Unassembled WGS sequence"/>
</dbReference>
<comment type="caution">
    <text evidence="1">The sequence shown here is derived from an EMBL/GenBank/DDBJ whole genome shotgun (WGS) entry which is preliminary data.</text>
</comment>
<name>A0A533QBJ4_9BACT</name>
<dbReference type="EMBL" id="SULG01000028">
    <property type="protein sequence ID" value="TLD42084.1"/>
    <property type="molecule type" value="Genomic_DNA"/>
</dbReference>
<evidence type="ECO:0000313" key="2">
    <source>
        <dbReference type="Proteomes" id="UP000319783"/>
    </source>
</evidence>
<gene>
    <name evidence="1" type="ORF">JETT_1652</name>
</gene>